<reference evidence="3" key="1">
    <citation type="submission" date="2017-03" db="EMBL/GenBank/DDBJ databases">
        <title>Genomes of endolithic fungi from Antarctica.</title>
        <authorList>
            <person name="Coleine C."/>
            <person name="Masonjones S."/>
            <person name="Stajich J.E."/>
        </authorList>
    </citation>
    <scope>NUCLEOTIDE SEQUENCE [LARGE SCALE GENOMIC DNA]</scope>
    <source>
        <strain evidence="3">CCFEE 5527</strain>
    </source>
</reference>
<evidence type="ECO:0000313" key="3">
    <source>
        <dbReference type="Proteomes" id="UP000192596"/>
    </source>
</evidence>
<name>A0A1V8TTS6_9PEZI</name>
<evidence type="ECO:0000256" key="1">
    <source>
        <dbReference type="SAM" id="MobiDB-lite"/>
    </source>
</evidence>
<organism evidence="2 3">
    <name type="scientific">Cryoendolithus antarcticus</name>
    <dbReference type="NCBI Taxonomy" id="1507870"/>
    <lineage>
        <taxon>Eukaryota</taxon>
        <taxon>Fungi</taxon>
        <taxon>Dikarya</taxon>
        <taxon>Ascomycota</taxon>
        <taxon>Pezizomycotina</taxon>
        <taxon>Dothideomycetes</taxon>
        <taxon>Dothideomycetidae</taxon>
        <taxon>Cladosporiales</taxon>
        <taxon>Cladosporiaceae</taxon>
        <taxon>Cryoendolithus</taxon>
    </lineage>
</organism>
<dbReference type="Proteomes" id="UP000192596">
    <property type="component" value="Unassembled WGS sequence"/>
</dbReference>
<keyword evidence="3" id="KW-1185">Reference proteome</keyword>
<dbReference type="EMBL" id="NAJO01000001">
    <property type="protein sequence ID" value="OQO14721.1"/>
    <property type="molecule type" value="Genomic_DNA"/>
</dbReference>
<accession>A0A1V8TTS6</accession>
<sequence length="148" mass="16087">MESTITVATSAASSQGDVHFVEKSGLRQTRGQRRLVKAERRKALELSRKAAELAKAAAEGAALAAQRINSPTSNLPHKPTPKPSGFNSDHDAFLALQMTEFAKLPKQEQEDMLDPVKRHQRGVLGAKGEYADELADEEDYGALAKFAD</sequence>
<gene>
    <name evidence="2" type="ORF">B0A48_00102</name>
</gene>
<proteinExistence type="predicted"/>
<dbReference type="AlphaFoldDB" id="A0A1V8TTS6"/>
<evidence type="ECO:0000313" key="2">
    <source>
        <dbReference type="EMBL" id="OQO14721.1"/>
    </source>
</evidence>
<comment type="caution">
    <text evidence="2">The sequence shown here is derived from an EMBL/GenBank/DDBJ whole genome shotgun (WGS) entry which is preliminary data.</text>
</comment>
<feature type="region of interest" description="Disordered" evidence="1">
    <location>
        <begin position="67"/>
        <end position="89"/>
    </location>
</feature>
<protein>
    <submittedName>
        <fullName evidence="2">Uncharacterized protein</fullName>
    </submittedName>
</protein>
<dbReference type="InParanoid" id="A0A1V8TTS6"/>